<dbReference type="InterPro" id="IPR001173">
    <property type="entry name" value="Glyco_trans_2-like"/>
</dbReference>
<evidence type="ECO:0000256" key="3">
    <source>
        <dbReference type="ARBA" id="ARBA00022679"/>
    </source>
</evidence>
<sequence>MSVYIKEKPEYLDRALKSILIDQTLKPAEVVIVEDGPISEELKKIIEKYKKDFTEIIKSIKIKENKGLGDALNIGLKKSSYDIVARMDTDDIALPNRFEKQFNFFIKNDFDVVGTNIIEFENNENNIIGYKNVPETHNEIVKYSKKRNPINHPSVMFKKESVLKSGNYEKMLGFEDYYLWVRMIMKGYKFYNIQEPLLKFRTGKEMIKRRGSLKYFKNEKNFFKNLSKIGYLNYFEYLKTIIMRFFFRIFPDNMRLIFYNKILRTKK</sequence>
<dbReference type="Proteomes" id="UP000297288">
    <property type="component" value="Unassembled WGS sequence"/>
</dbReference>
<dbReference type="PANTHER" id="PTHR43685:SF5">
    <property type="entry name" value="GLYCOSYLTRANSFERASE EPSE-RELATED"/>
    <property type="match status" value="1"/>
</dbReference>
<evidence type="ECO:0000256" key="2">
    <source>
        <dbReference type="ARBA" id="ARBA00022676"/>
    </source>
</evidence>
<dbReference type="AlphaFoldDB" id="A0A4Z0VVN1"/>
<keyword evidence="2" id="KW-0328">Glycosyltransferase</keyword>
<dbReference type="PANTHER" id="PTHR43685">
    <property type="entry name" value="GLYCOSYLTRANSFERASE"/>
    <property type="match status" value="1"/>
</dbReference>
<dbReference type="Pfam" id="PF00535">
    <property type="entry name" value="Glycos_transf_2"/>
    <property type="match status" value="1"/>
</dbReference>
<reference evidence="5 6" key="1">
    <citation type="submission" date="2019-04" db="EMBL/GenBank/DDBJ databases">
        <title>Draft genome sequence data and analysis of a Fermenting Bacterium, Geotoga petraea strain HO-Geo1, isolated from heavy-oil petroleum reservoir in Russia.</title>
        <authorList>
            <person name="Grouzdev D.S."/>
            <person name="Semenova E.M."/>
            <person name="Sokolova D.S."/>
            <person name="Tourova T.P."/>
            <person name="Poltaraus A.B."/>
            <person name="Nazina T.N."/>
        </authorList>
    </citation>
    <scope>NUCLEOTIDE SEQUENCE [LARGE SCALE GENOMIC DNA]</scope>
    <source>
        <strain evidence="5 6">HO-Geo1</strain>
    </source>
</reference>
<feature type="domain" description="Glycosyltransferase 2-like" evidence="4">
    <location>
        <begin position="7"/>
        <end position="148"/>
    </location>
</feature>
<evidence type="ECO:0000259" key="4">
    <source>
        <dbReference type="Pfam" id="PF00535"/>
    </source>
</evidence>
<evidence type="ECO:0000256" key="1">
    <source>
        <dbReference type="ARBA" id="ARBA00006739"/>
    </source>
</evidence>
<comment type="similarity">
    <text evidence="1">Belongs to the glycosyltransferase 2 family.</text>
</comment>
<dbReference type="OrthoDB" id="9815829at2"/>
<dbReference type="Gene3D" id="3.90.550.10">
    <property type="entry name" value="Spore Coat Polysaccharide Biosynthesis Protein SpsA, Chain A"/>
    <property type="match status" value="1"/>
</dbReference>
<dbReference type="GO" id="GO:0016757">
    <property type="term" value="F:glycosyltransferase activity"/>
    <property type="evidence" value="ECO:0007669"/>
    <property type="project" value="UniProtKB-KW"/>
</dbReference>
<evidence type="ECO:0000313" key="6">
    <source>
        <dbReference type="Proteomes" id="UP000297288"/>
    </source>
</evidence>
<comment type="caution">
    <text evidence="5">The sequence shown here is derived from an EMBL/GenBank/DDBJ whole genome shotgun (WGS) entry which is preliminary data.</text>
</comment>
<dbReference type="SUPFAM" id="SSF53448">
    <property type="entry name" value="Nucleotide-diphospho-sugar transferases"/>
    <property type="match status" value="1"/>
</dbReference>
<evidence type="ECO:0000313" key="5">
    <source>
        <dbReference type="EMBL" id="TGG88018.1"/>
    </source>
</evidence>
<name>A0A4Z0VVN1_9BACT</name>
<accession>A0A4Z0VVN1</accession>
<proteinExistence type="inferred from homology"/>
<gene>
    <name evidence="5" type="ORF">E4650_06655</name>
</gene>
<organism evidence="5 6">
    <name type="scientific">Geotoga petraea</name>
    <dbReference type="NCBI Taxonomy" id="28234"/>
    <lineage>
        <taxon>Bacteria</taxon>
        <taxon>Thermotogati</taxon>
        <taxon>Thermotogota</taxon>
        <taxon>Thermotogae</taxon>
        <taxon>Petrotogales</taxon>
        <taxon>Petrotogaceae</taxon>
        <taxon>Geotoga</taxon>
    </lineage>
</organism>
<dbReference type="InterPro" id="IPR050834">
    <property type="entry name" value="Glycosyltransf_2"/>
</dbReference>
<dbReference type="InterPro" id="IPR029044">
    <property type="entry name" value="Nucleotide-diphossugar_trans"/>
</dbReference>
<keyword evidence="3 5" id="KW-0808">Transferase</keyword>
<dbReference type="RefSeq" id="WP_135402972.1">
    <property type="nucleotide sequence ID" value="NZ_SRME01000003.1"/>
</dbReference>
<protein>
    <submittedName>
        <fullName evidence="5">Glycosyltransferase</fullName>
    </submittedName>
</protein>
<dbReference type="EMBL" id="SRME01000003">
    <property type="protein sequence ID" value="TGG88018.1"/>
    <property type="molecule type" value="Genomic_DNA"/>
</dbReference>